<dbReference type="AlphaFoldDB" id="A0A060R8N1"/>
<dbReference type="Gene3D" id="1.10.10.10">
    <property type="entry name" value="Winged helix-like DNA-binding domain superfamily/Winged helix DNA-binding domain"/>
    <property type="match status" value="1"/>
</dbReference>
<evidence type="ECO:0000313" key="2">
    <source>
        <dbReference type="Proteomes" id="UP000027616"/>
    </source>
</evidence>
<dbReference type="InterPro" id="IPR036388">
    <property type="entry name" value="WH-like_DNA-bd_sf"/>
</dbReference>
<dbReference type="KEGG" id="rbc:BN938_1790"/>
<gene>
    <name evidence="1" type="ORF">BN938_1790</name>
</gene>
<reference evidence="1 2" key="1">
    <citation type="journal article" date="2015" name="Genome Announc.">
        <title>Complete Genome Sequence of the Novel Leech Symbiont Mucinivorans hirudinis M3T.</title>
        <authorList>
            <person name="Nelson M.C."/>
            <person name="Bomar L."/>
            <person name="Graf J."/>
        </authorList>
    </citation>
    <scope>NUCLEOTIDE SEQUENCE [LARGE SCALE GENOMIC DNA]</scope>
    <source>
        <strain evidence="2">M3</strain>
    </source>
</reference>
<organism evidence="1 2">
    <name type="scientific">Mucinivorans hirudinis</name>
    <dbReference type="NCBI Taxonomy" id="1433126"/>
    <lineage>
        <taxon>Bacteria</taxon>
        <taxon>Pseudomonadati</taxon>
        <taxon>Bacteroidota</taxon>
        <taxon>Bacteroidia</taxon>
        <taxon>Bacteroidales</taxon>
        <taxon>Rikenellaceae</taxon>
        <taxon>Mucinivorans</taxon>
    </lineage>
</organism>
<sequence length="109" mass="12394">MIFNGAFGLVAIARSIRAAAEVTNCNPQAISLVCNGKYISAGALYFRHLDDNIEVDLTDLAELTLKEYDKLCNAERKYHSVRDMARRRRIVKDKNKSNLNIYDDEQAKQ</sequence>
<protein>
    <submittedName>
        <fullName evidence="1">Uncharacterized protein</fullName>
    </submittedName>
</protein>
<dbReference type="eggNOG" id="ENOG50346MZ">
    <property type="taxonomic scope" value="Bacteria"/>
</dbReference>
<keyword evidence="2" id="KW-1185">Reference proteome</keyword>
<dbReference type="Proteomes" id="UP000027616">
    <property type="component" value="Chromosome I"/>
</dbReference>
<name>A0A060R8N1_9BACT</name>
<evidence type="ECO:0000313" key="1">
    <source>
        <dbReference type="EMBL" id="CDN31870.1"/>
    </source>
</evidence>
<dbReference type="EMBL" id="HG934468">
    <property type="protein sequence ID" value="CDN31870.1"/>
    <property type="molecule type" value="Genomic_DNA"/>
</dbReference>
<dbReference type="HOGENOM" id="CLU_164534_0_0_10"/>
<proteinExistence type="predicted"/>
<accession>A0A060R8N1</accession>